<feature type="compositionally biased region" description="Polar residues" evidence="1">
    <location>
        <begin position="314"/>
        <end position="369"/>
    </location>
</feature>
<keyword evidence="3" id="KW-1185">Reference proteome</keyword>
<evidence type="ECO:0000256" key="1">
    <source>
        <dbReference type="SAM" id="MobiDB-lite"/>
    </source>
</evidence>
<evidence type="ECO:0000313" key="3">
    <source>
        <dbReference type="Proteomes" id="UP001497480"/>
    </source>
</evidence>
<feature type="compositionally biased region" description="Polar residues" evidence="1">
    <location>
        <begin position="142"/>
        <end position="151"/>
    </location>
</feature>
<sequence>MFTSSHQRIPRSNGFKVKHALQICIVLGVCVWLIYEVGHSGEDTKTVGEAAKLSRKDLHSHADESSVLDTRHREEEGEEESRHEEQNKLDDTNGVEDEIVMQKRDENNNEENYERRQGSVDQENEGSTENSTRDNETEEHNQYSSEENDNTANKENEQNINEVEDKESSQISEEKSRQENEETRDTSTENKENEEINQDRDEVKEHGEVNHEQDSKKDKEESNATENEREDNDKIQEVASSEDLAQDGEGNNEVPRDEHYTSTNASNALDNKYQDTSDGGFNKTEQSDKKEKNEFELESHTNATEAAHVDQKESVSNVTESETTEVANSNVITTKQRNSSQDQAETQNDSQKSFIADSNEQQQEHNNFSGDGVETLHLQNGTDTTSITTEKQIETSEKSISEVGESTSSLNNTMLKAEDSSSDTTREQASPTLTDSSGVHESNVTNVQYRDTSGNSAQTEIPNNYSIQEAIPEHALSPNTNSNKDASQEVQFASSNTSSELKSDESFNFENSTSSGQSETVNYVQSNTNSGGSANNNTENNGNENANGSGNDSNYVPLNATDFSISEEKDESLKNNVDVGQVENEKTVQNKTNENEEGWQNESVESQKEKEESTHLDGHSKSKLNDQGSSEPSNL</sequence>
<dbReference type="Proteomes" id="UP001497480">
    <property type="component" value="Unassembled WGS sequence"/>
</dbReference>
<feature type="compositionally biased region" description="Polar residues" evidence="1">
    <location>
        <begin position="377"/>
        <end position="390"/>
    </location>
</feature>
<name>A0AAV1WRE2_LUPLU</name>
<feature type="compositionally biased region" description="Polar residues" evidence="1">
    <location>
        <begin position="477"/>
        <end position="525"/>
    </location>
</feature>
<feature type="compositionally biased region" description="Basic and acidic residues" evidence="1">
    <location>
        <begin position="166"/>
        <end position="222"/>
    </location>
</feature>
<feature type="compositionally biased region" description="Basic and acidic residues" evidence="1">
    <location>
        <begin position="285"/>
        <end position="299"/>
    </location>
</feature>
<feature type="compositionally biased region" description="Low complexity" evidence="1">
    <location>
        <begin position="526"/>
        <end position="554"/>
    </location>
</feature>
<dbReference type="PANTHER" id="PTHR33700:SF22">
    <property type="entry name" value="PROTEIN, PUTATIVE-RELATED"/>
    <property type="match status" value="1"/>
</dbReference>
<feature type="compositionally biased region" description="Polar residues" evidence="1">
    <location>
        <begin position="119"/>
        <end position="130"/>
    </location>
</feature>
<feature type="compositionally biased region" description="Polar residues" evidence="1">
    <location>
        <begin position="427"/>
        <end position="467"/>
    </location>
</feature>
<feature type="compositionally biased region" description="Basic and acidic residues" evidence="1">
    <location>
        <begin position="55"/>
        <end position="91"/>
    </location>
</feature>
<feature type="compositionally biased region" description="Basic and acidic residues" evidence="1">
    <location>
        <begin position="605"/>
        <end position="624"/>
    </location>
</feature>
<feature type="compositionally biased region" description="Basic and acidic residues" evidence="1">
    <location>
        <begin position="100"/>
        <end position="118"/>
    </location>
</feature>
<comment type="caution">
    <text evidence="2">The sequence shown here is derived from an EMBL/GenBank/DDBJ whole genome shotgun (WGS) entry which is preliminary data.</text>
</comment>
<organism evidence="2 3">
    <name type="scientific">Lupinus luteus</name>
    <name type="common">European yellow lupine</name>
    <dbReference type="NCBI Taxonomy" id="3873"/>
    <lineage>
        <taxon>Eukaryota</taxon>
        <taxon>Viridiplantae</taxon>
        <taxon>Streptophyta</taxon>
        <taxon>Embryophyta</taxon>
        <taxon>Tracheophyta</taxon>
        <taxon>Spermatophyta</taxon>
        <taxon>Magnoliopsida</taxon>
        <taxon>eudicotyledons</taxon>
        <taxon>Gunneridae</taxon>
        <taxon>Pentapetalae</taxon>
        <taxon>rosids</taxon>
        <taxon>fabids</taxon>
        <taxon>Fabales</taxon>
        <taxon>Fabaceae</taxon>
        <taxon>Papilionoideae</taxon>
        <taxon>50 kb inversion clade</taxon>
        <taxon>genistoids sensu lato</taxon>
        <taxon>core genistoids</taxon>
        <taxon>Genisteae</taxon>
        <taxon>Lupinus</taxon>
    </lineage>
</organism>
<evidence type="ECO:0000313" key="2">
    <source>
        <dbReference type="EMBL" id="CAL0311609.1"/>
    </source>
</evidence>
<gene>
    <name evidence="2" type="ORF">LLUT_LOCUS12669</name>
</gene>
<feature type="region of interest" description="Disordered" evidence="1">
    <location>
        <begin position="55"/>
        <end position="635"/>
    </location>
</feature>
<reference evidence="2 3" key="1">
    <citation type="submission" date="2024-03" db="EMBL/GenBank/DDBJ databases">
        <authorList>
            <person name="Martinez-Hernandez J."/>
        </authorList>
    </citation>
    <scope>NUCLEOTIDE SEQUENCE [LARGE SCALE GENOMIC DNA]</scope>
</reference>
<dbReference type="EMBL" id="CAXHTB010000009">
    <property type="protein sequence ID" value="CAL0311609.1"/>
    <property type="molecule type" value="Genomic_DNA"/>
</dbReference>
<proteinExistence type="predicted"/>
<dbReference type="PANTHER" id="PTHR33700">
    <property type="entry name" value="MYB-LIKE PROTEIN X"/>
    <property type="match status" value="1"/>
</dbReference>
<feature type="compositionally biased region" description="Basic and acidic residues" evidence="1">
    <location>
        <begin position="391"/>
        <end position="400"/>
    </location>
</feature>
<protein>
    <submittedName>
        <fullName evidence="2">Uncharacterized protein</fullName>
    </submittedName>
</protein>
<feature type="compositionally biased region" description="Basic and acidic residues" evidence="1">
    <location>
        <begin position="131"/>
        <end position="141"/>
    </location>
</feature>
<feature type="compositionally biased region" description="Polar residues" evidence="1">
    <location>
        <begin position="261"/>
        <end position="279"/>
    </location>
</feature>
<dbReference type="AlphaFoldDB" id="A0AAV1WRE2"/>
<accession>A0AAV1WRE2</accession>
<feature type="compositionally biased region" description="Polar residues" evidence="1">
    <location>
        <begin position="404"/>
        <end position="414"/>
    </location>
</feature>
<feature type="compositionally biased region" description="Polar residues" evidence="1">
    <location>
        <begin position="625"/>
        <end position="635"/>
    </location>
</feature>